<feature type="domain" description="CCHC-type" evidence="7">
    <location>
        <begin position="374"/>
        <end position="390"/>
    </location>
</feature>
<dbReference type="STRING" id="306901.Q2GYH5"/>
<feature type="domain" description="CCHC-type" evidence="7">
    <location>
        <begin position="61"/>
        <end position="76"/>
    </location>
</feature>
<keyword evidence="4" id="KW-0862">Zinc</keyword>
<dbReference type="Proteomes" id="UP000001056">
    <property type="component" value="Unassembled WGS sequence"/>
</dbReference>
<feature type="compositionally biased region" description="Gly residues" evidence="6">
    <location>
        <begin position="29"/>
        <end position="50"/>
    </location>
</feature>
<name>Q2GYH5_CHAGB</name>
<evidence type="ECO:0000256" key="6">
    <source>
        <dbReference type="SAM" id="MobiDB-lite"/>
    </source>
</evidence>
<evidence type="ECO:0000256" key="1">
    <source>
        <dbReference type="ARBA" id="ARBA00022723"/>
    </source>
</evidence>
<sequence length="446" mass="47940">MSWDNNWGGGGGAAATDSWGTGNTNGDDWNGGFGAAAGGDSFGAENGGNEGAGNTGGDRACFNCGESGHNKADCPNPRVLSGACRRCNEEGHWSKDCPNAPPMLCKECQSPDHVVKDCPDRVCKNCRETGHTISQCKNSRKIDRDHLADMPTEEAWTLIKRAVKERDIDDVKEAIQVYVKSAPDTTYADLERAFRAQDVPVWLIAIEKTLAATFTNMDLQGCLGKKYTVTYRFQWNPPRPRDRELWPKDVNENIERLSDAGEVVYGGLPKCSNCDGLGHISKSCPQDKVEKANTFEILCFNCNEPGHRVRDSGHFSRDCPQGGPSGCRNCGQEGHMSRDCTEPRNMALVQCRNCDEFGHMNKECPKPRDMARVKCANCQEMGHYKSRCPNPLVPEDDGEGGYGGGGYGGGGAENGGCSGPAPADTGVADGGDGGWGPGAVVDNSGW</sequence>
<dbReference type="GO" id="GO:0003676">
    <property type="term" value="F:nucleic acid binding"/>
    <property type="evidence" value="ECO:0007669"/>
    <property type="project" value="InterPro"/>
</dbReference>
<dbReference type="PANTHER" id="PTHR47103:SF8">
    <property type="entry name" value="DNA-BINDING PROTEIN"/>
    <property type="match status" value="1"/>
</dbReference>
<feature type="domain" description="CCHC-type" evidence="7">
    <location>
        <begin position="327"/>
        <end position="342"/>
    </location>
</feature>
<proteinExistence type="predicted"/>
<keyword evidence="1" id="KW-0479">Metal-binding</keyword>
<dbReference type="PROSITE" id="PS50158">
    <property type="entry name" value="ZF_CCHC"/>
    <property type="match status" value="6"/>
</dbReference>
<gene>
    <name evidence="8" type="ORF">CHGG_06979</name>
</gene>
<feature type="region of interest" description="Disordered" evidence="6">
    <location>
        <begin position="1"/>
        <end position="50"/>
    </location>
</feature>
<dbReference type="GeneID" id="4393248"/>
<dbReference type="InParanoid" id="Q2GYH5"/>
<evidence type="ECO:0000256" key="4">
    <source>
        <dbReference type="ARBA" id="ARBA00022833"/>
    </source>
</evidence>
<keyword evidence="2" id="KW-0677">Repeat</keyword>
<feature type="domain" description="CCHC-type" evidence="7">
    <location>
        <begin position="84"/>
        <end position="99"/>
    </location>
</feature>
<keyword evidence="9" id="KW-1185">Reference proteome</keyword>
<feature type="domain" description="CCHC-type" evidence="7">
    <location>
        <begin position="351"/>
        <end position="366"/>
    </location>
</feature>
<evidence type="ECO:0000256" key="5">
    <source>
        <dbReference type="PROSITE-ProRule" id="PRU00047"/>
    </source>
</evidence>
<dbReference type="RefSeq" id="XP_001224635.1">
    <property type="nucleotide sequence ID" value="XM_001224634.1"/>
</dbReference>
<dbReference type="InterPro" id="IPR001878">
    <property type="entry name" value="Znf_CCHC"/>
</dbReference>
<organism evidence="8 9">
    <name type="scientific">Chaetomium globosum (strain ATCC 6205 / CBS 148.51 / DSM 1962 / NBRC 6347 / NRRL 1970)</name>
    <name type="common">Soil fungus</name>
    <dbReference type="NCBI Taxonomy" id="306901"/>
    <lineage>
        <taxon>Eukaryota</taxon>
        <taxon>Fungi</taxon>
        <taxon>Dikarya</taxon>
        <taxon>Ascomycota</taxon>
        <taxon>Pezizomycotina</taxon>
        <taxon>Sordariomycetes</taxon>
        <taxon>Sordariomycetidae</taxon>
        <taxon>Sordariales</taxon>
        <taxon>Chaetomiaceae</taxon>
        <taxon>Chaetomium</taxon>
    </lineage>
</organism>
<accession>Q2GYH5</accession>
<evidence type="ECO:0000256" key="3">
    <source>
        <dbReference type="ARBA" id="ARBA00022771"/>
    </source>
</evidence>
<dbReference type="Pfam" id="PF00098">
    <property type="entry name" value="zf-CCHC"/>
    <property type="match status" value="7"/>
</dbReference>
<dbReference type="GO" id="GO:0008270">
    <property type="term" value="F:zinc ion binding"/>
    <property type="evidence" value="ECO:0007669"/>
    <property type="project" value="UniProtKB-KW"/>
</dbReference>
<evidence type="ECO:0000313" key="8">
    <source>
        <dbReference type="EMBL" id="EAQ85726.1"/>
    </source>
</evidence>
<evidence type="ECO:0000256" key="2">
    <source>
        <dbReference type="ARBA" id="ARBA00022737"/>
    </source>
</evidence>
<dbReference type="SMART" id="SM00343">
    <property type="entry name" value="ZnF_C2HC"/>
    <property type="match status" value="9"/>
</dbReference>
<evidence type="ECO:0000313" key="9">
    <source>
        <dbReference type="Proteomes" id="UP000001056"/>
    </source>
</evidence>
<dbReference type="OMA" id="RVRDCPE"/>
<dbReference type="eggNOG" id="KOG0335">
    <property type="taxonomic scope" value="Eukaryota"/>
</dbReference>
<dbReference type="SUPFAM" id="SSF57756">
    <property type="entry name" value="Retrovirus zinc finger-like domains"/>
    <property type="match status" value="5"/>
</dbReference>
<feature type="domain" description="CCHC-type" evidence="7">
    <location>
        <begin position="270"/>
        <end position="286"/>
    </location>
</feature>
<dbReference type="PANTHER" id="PTHR47103">
    <property type="entry name" value="DNA-BINDING PROTEIN"/>
    <property type="match status" value="1"/>
</dbReference>
<dbReference type="AlphaFoldDB" id="Q2GYH5"/>
<feature type="compositionally biased region" description="Gly residues" evidence="6">
    <location>
        <begin position="428"/>
        <end position="437"/>
    </location>
</feature>
<dbReference type="InterPro" id="IPR036875">
    <property type="entry name" value="Znf_CCHC_sf"/>
</dbReference>
<protein>
    <recommendedName>
        <fullName evidence="7">CCHC-type domain-containing protein</fullName>
    </recommendedName>
</protein>
<evidence type="ECO:0000259" key="7">
    <source>
        <dbReference type="PROSITE" id="PS50158"/>
    </source>
</evidence>
<feature type="region of interest" description="Disordered" evidence="6">
    <location>
        <begin position="413"/>
        <end position="446"/>
    </location>
</feature>
<dbReference type="VEuPathDB" id="FungiDB:CHGG_06979"/>
<keyword evidence="3 5" id="KW-0863">Zinc-finger</keyword>
<dbReference type="Gene3D" id="4.10.60.10">
    <property type="entry name" value="Zinc finger, CCHC-type"/>
    <property type="match status" value="6"/>
</dbReference>
<reference evidence="9" key="1">
    <citation type="journal article" date="2015" name="Genome Announc.">
        <title>Draft genome sequence of the cellulolytic fungus Chaetomium globosum.</title>
        <authorList>
            <person name="Cuomo C.A."/>
            <person name="Untereiner W.A."/>
            <person name="Ma L.-J."/>
            <person name="Grabherr M."/>
            <person name="Birren B.W."/>
        </authorList>
    </citation>
    <scope>NUCLEOTIDE SEQUENCE [LARGE SCALE GENOMIC DNA]</scope>
    <source>
        <strain evidence="9">ATCC 6205 / CBS 148.51 / DSM 1962 / NBRC 6347 / NRRL 1970</strain>
    </source>
</reference>
<dbReference type="HOGENOM" id="CLU_024213_0_0_1"/>
<feature type="compositionally biased region" description="Low complexity" evidence="6">
    <location>
        <begin position="14"/>
        <end position="28"/>
    </location>
</feature>
<dbReference type="EMBL" id="CH408033">
    <property type="protein sequence ID" value="EAQ85726.1"/>
    <property type="molecule type" value="Genomic_DNA"/>
</dbReference>
<dbReference type="OrthoDB" id="8026949at2759"/>